<name>A0ABW1W313_9GAMM</name>
<comment type="similarity">
    <text evidence="2">Belongs to the HPPK family.</text>
</comment>
<gene>
    <name evidence="14" type="primary">folK</name>
    <name evidence="14" type="ORF">ACFP58_00970</name>
</gene>
<dbReference type="CDD" id="cd00483">
    <property type="entry name" value="HPPK"/>
    <property type="match status" value="1"/>
</dbReference>
<dbReference type="RefSeq" id="WP_227691844.1">
    <property type="nucleotide sequence ID" value="NZ_CAJGZK010000003.1"/>
</dbReference>
<dbReference type="Gene3D" id="3.30.70.560">
    <property type="entry name" value="7,8-Dihydro-6-hydroxymethylpterin-pyrophosphokinase HPPK"/>
    <property type="match status" value="1"/>
</dbReference>
<dbReference type="InterPro" id="IPR035907">
    <property type="entry name" value="Hppk_sf"/>
</dbReference>
<dbReference type="PROSITE" id="PS00794">
    <property type="entry name" value="HPPK"/>
    <property type="match status" value="1"/>
</dbReference>
<keyword evidence="15" id="KW-1185">Reference proteome</keyword>
<evidence type="ECO:0000256" key="5">
    <source>
        <dbReference type="ARBA" id="ARBA00022679"/>
    </source>
</evidence>
<evidence type="ECO:0000256" key="2">
    <source>
        <dbReference type="ARBA" id="ARBA00005810"/>
    </source>
</evidence>
<dbReference type="Proteomes" id="UP001596264">
    <property type="component" value="Unassembled WGS sequence"/>
</dbReference>
<evidence type="ECO:0000256" key="3">
    <source>
        <dbReference type="ARBA" id="ARBA00013253"/>
    </source>
</evidence>
<comment type="pathway">
    <text evidence="1">Cofactor biosynthesis; tetrahydrofolate biosynthesis; 2-amino-4-hydroxy-6-hydroxymethyl-7,8-dihydropteridine diphosphate from 7,8-dihydroneopterin triphosphate: step 4/4.</text>
</comment>
<evidence type="ECO:0000256" key="7">
    <source>
        <dbReference type="ARBA" id="ARBA00022777"/>
    </source>
</evidence>
<dbReference type="InterPro" id="IPR000550">
    <property type="entry name" value="Hppk"/>
</dbReference>
<evidence type="ECO:0000313" key="15">
    <source>
        <dbReference type="Proteomes" id="UP001596264"/>
    </source>
</evidence>
<comment type="function">
    <text evidence="10">Catalyzes the transfer of pyrophosphate from adenosine triphosphate (ATP) to 6-hydroxymethyl-7,8-dihydropterin, an enzymatic step in folate biosynthesis pathway.</text>
</comment>
<dbReference type="NCBIfam" id="TIGR01498">
    <property type="entry name" value="folK"/>
    <property type="match status" value="1"/>
</dbReference>
<keyword evidence="9" id="KW-0289">Folate biosynthesis</keyword>
<keyword evidence="5 14" id="KW-0808">Transferase</keyword>
<keyword evidence="7" id="KW-0418">Kinase</keyword>
<evidence type="ECO:0000256" key="1">
    <source>
        <dbReference type="ARBA" id="ARBA00005051"/>
    </source>
</evidence>
<keyword evidence="8" id="KW-0067">ATP-binding</keyword>
<dbReference type="PANTHER" id="PTHR43071:SF1">
    <property type="entry name" value="2-AMINO-4-HYDROXY-6-HYDROXYMETHYLDIHYDROPTERIDINE PYROPHOSPHOKINASE"/>
    <property type="match status" value="1"/>
</dbReference>
<evidence type="ECO:0000256" key="4">
    <source>
        <dbReference type="ARBA" id="ARBA00016218"/>
    </source>
</evidence>
<proteinExistence type="inferred from homology"/>
<evidence type="ECO:0000256" key="8">
    <source>
        <dbReference type="ARBA" id="ARBA00022840"/>
    </source>
</evidence>
<evidence type="ECO:0000256" key="12">
    <source>
        <dbReference type="ARBA" id="ARBA00033413"/>
    </source>
</evidence>
<evidence type="ECO:0000256" key="10">
    <source>
        <dbReference type="ARBA" id="ARBA00029409"/>
    </source>
</evidence>
<feature type="domain" description="7,8-dihydro-6-hydroxymethylpterin-pyrophosphokinase" evidence="13">
    <location>
        <begin position="97"/>
        <end position="108"/>
    </location>
</feature>
<dbReference type="Pfam" id="PF01288">
    <property type="entry name" value="HPPK"/>
    <property type="match status" value="1"/>
</dbReference>
<evidence type="ECO:0000259" key="13">
    <source>
        <dbReference type="PROSITE" id="PS00794"/>
    </source>
</evidence>
<dbReference type="PANTHER" id="PTHR43071">
    <property type="entry name" value="2-AMINO-4-HYDROXY-6-HYDROXYMETHYLDIHYDROPTERIDINE PYROPHOSPHOKINASE"/>
    <property type="match status" value="1"/>
</dbReference>
<organism evidence="14 15">
    <name type="scientific">Psychrobacter glacincola</name>
    <dbReference type="NCBI Taxonomy" id="56810"/>
    <lineage>
        <taxon>Bacteria</taxon>
        <taxon>Pseudomonadati</taxon>
        <taxon>Pseudomonadota</taxon>
        <taxon>Gammaproteobacteria</taxon>
        <taxon>Moraxellales</taxon>
        <taxon>Moraxellaceae</taxon>
        <taxon>Psychrobacter</taxon>
    </lineage>
</organism>
<accession>A0ABW1W313</accession>
<evidence type="ECO:0000313" key="14">
    <source>
        <dbReference type="EMBL" id="MFC6380051.1"/>
    </source>
</evidence>
<sequence>MNALPWVTCYVGLGSNLANELGAPIEHLQHAFEVLQEEEKIRIARISSFYASVPMGPQDQPDFVNAVASFETILTPFELLTFCQQLEQQAKRARLRHWGERSLDVDILLYGDEQIIEPQLTIPHAGLHERNFVLIPLQELAPELIIAGKSIADYPHSRDWTGLKLLSNDELSCNQI</sequence>
<evidence type="ECO:0000256" key="9">
    <source>
        <dbReference type="ARBA" id="ARBA00022909"/>
    </source>
</evidence>
<dbReference type="SUPFAM" id="SSF55083">
    <property type="entry name" value="6-hydroxymethyl-7,8-dihydropterin pyrophosphokinase, HPPK"/>
    <property type="match status" value="1"/>
</dbReference>
<evidence type="ECO:0000256" key="6">
    <source>
        <dbReference type="ARBA" id="ARBA00022741"/>
    </source>
</evidence>
<dbReference type="GO" id="GO:0003848">
    <property type="term" value="F:2-amino-4-hydroxy-6-hydroxymethyldihydropteridine diphosphokinase activity"/>
    <property type="evidence" value="ECO:0007669"/>
    <property type="project" value="UniProtKB-EC"/>
</dbReference>
<comment type="caution">
    <text evidence="14">The sequence shown here is derived from an EMBL/GenBank/DDBJ whole genome shotgun (WGS) entry which is preliminary data.</text>
</comment>
<evidence type="ECO:0000256" key="11">
    <source>
        <dbReference type="ARBA" id="ARBA00029766"/>
    </source>
</evidence>
<protein>
    <recommendedName>
        <fullName evidence="4">2-amino-4-hydroxy-6-hydroxymethyldihydropteridine pyrophosphokinase</fullName>
        <ecNumber evidence="3">2.7.6.3</ecNumber>
    </recommendedName>
    <alternativeName>
        <fullName evidence="11">6-hydroxymethyl-7,8-dihydropterin pyrophosphokinase</fullName>
    </alternativeName>
    <alternativeName>
        <fullName evidence="12">7,8-dihydro-6-hydroxymethylpterin-pyrophosphokinase</fullName>
    </alternativeName>
</protein>
<dbReference type="EC" id="2.7.6.3" evidence="3"/>
<dbReference type="EMBL" id="JBHSTZ010000005">
    <property type="protein sequence ID" value="MFC6380051.1"/>
    <property type="molecule type" value="Genomic_DNA"/>
</dbReference>
<keyword evidence="6" id="KW-0547">Nucleotide-binding</keyword>
<reference evidence="15" key="1">
    <citation type="journal article" date="2019" name="Int. J. Syst. Evol. Microbiol.">
        <title>The Global Catalogue of Microorganisms (GCM) 10K type strain sequencing project: providing services to taxonomists for standard genome sequencing and annotation.</title>
        <authorList>
            <consortium name="The Broad Institute Genomics Platform"/>
            <consortium name="The Broad Institute Genome Sequencing Center for Infectious Disease"/>
            <person name="Wu L."/>
            <person name="Ma J."/>
        </authorList>
    </citation>
    <scope>NUCLEOTIDE SEQUENCE [LARGE SCALE GENOMIC DNA]</scope>
    <source>
        <strain evidence="15">CCM 2050</strain>
    </source>
</reference>